<dbReference type="PANTHER" id="PTHR48107:SF7">
    <property type="entry name" value="RE15974P"/>
    <property type="match status" value="1"/>
</dbReference>
<accession>A0A2S6AJM5</accession>
<dbReference type="OrthoDB" id="9803333at2"/>
<evidence type="ECO:0000259" key="3">
    <source>
        <dbReference type="SMART" id="SM00822"/>
    </source>
</evidence>
<dbReference type="PROSITE" id="PS00061">
    <property type="entry name" value="ADH_SHORT"/>
    <property type="match status" value="1"/>
</dbReference>
<feature type="domain" description="Ketoreductase" evidence="3">
    <location>
        <begin position="2"/>
        <end position="180"/>
    </location>
</feature>
<dbReference type="PRINTS" id="PR00080">
    <property type="entry name" value="SDRFAMILY"/>
</dbReference>
<dbReference type="PRINTS" id="PR00081">
    <property type="entry name" value="GDHRDH"/>
</dbReference>
<dbReference type="SUPFAM" id="SSF51735">
    <property type="entry name" value="NAD(P)-binding Rossmann-fold domains"/>
    <property type="match status" value="1"/>
</dbReference>
<protein>
    <submittedName>
        <fullName evidence="4">3-ketoacyl-ACP reductase</fullName>
    </submittedName>
</protein>
<dbReference type="EMBL" id="PSZC01000021">
    <property type="protein sequence ID" value="PPJ35422.1"/>
    <property type="molecule type" value="Genomic_DNA"/>
</dbReference>
<dbReference type="PANTHER" id="PTHR48107">
    <property type="entry name" value="NADPH-DEPENDENT ALDEHYDE REDUCTASE-LIKE PROTEIN, CHLOROPLASTIC-RELATED"/>
    <property type="match status" value="1"/>
</dbReference>
<reference evidence="4 5" key="1">
    <citation type="submission" date="2018-02" db="EMBL/GenBank/DDBJ databases">
        <title>8 Nocardia nova and 1 Nocardia cyriacigeorgica strain used for evolution to TMP-SMX.</title>
        <authorList>
            <person name="Mehta H."/>
            <person name="Weng J."/>
            <person name="Shamoo Y."/>
        </authorList>
    </citation>
    <scope>NUCLEOTIDE SEQUENCE [LARGE SCALE GENOMIC DNA]</scope>
    <source>
        <strain evidence="4 5">MDA3139</strain>
    </source>
</reference>
<dbReference type="FunFam" id="3.40.50.720:FF:000084">
    <property type="entry name" value="Short-chain dehydrogenase reductase"/>
    <property type="match status" value="1"/>
</dbReference>
<dbReference type="AlphaFoldDB" id="A0A2S6AJM5"/>
<sequence>MPVAIVTGASAGIGRAIAGRLGSEGMAVVVNYLGNRTAAEELVATVEAGGGRAVAARADVSDPVQLRGLFDLAEDEFGGVDILVNNAGTARFAPLAQATDEDFDLTFSLNVKATFIALREAANRLRDHGRIVVISSGVTVTHRSGSAVYAASKAAAEELVRVLAKELGPRGITVNSVLPGATRTEALAGARDTAALDEVAAATPLGRIGEPGDIADIVAFLVSDDARWITGQSVRAGGGLF</sequence>
<comment type="caution">
    <text evidence="4">The sequence shown here is derived from an EMBL/GenBank/DDBJ whole genome shotgun (WGS) entry which is preliminary data.</text>
</comment>
<comment type="similarity">
    <text evidence="1">Belongs to the short-chain dehydrogenases/reductases (SDR) family.</text>
</comment>
<evidence type="ECO:0000256" key="1">
    <source>
        <dbReference type="ARBA" id="ARBA00006484"/>
    </source>
</evidence>
<dbReference type="InterPro" id="IPR020904">
    <property type="entry name" value="Sc_DH/Rdtase_CS"/>
</dbReference>
<keyword evidence="2" id="KW-0560">Oxidoreductase</keyword>
<dbReference type="InterPro" id="IPR002347">
    <property type="entry name" value="SDR_fam"/>
</dbReference>
<dbReference type="Gene3D" id="3.40.50.720">
    <property type="entry name" value="NAD(P)-binding Rossmann-like Domain"/>
    <property type="match status" value="1"/>
</dbReference>
<evidence type="ECO:0000313" key="5">
    <source>
        <dbReference type="Proteomes" id="UP000239874"/>
    </source>
</evidence>
<dbReference type="SMART" id="SM00822">
    <property type="entry name" value="PKS_KR"/>
    <property type="match status" value="1"/>
</dbReference>
<dbReference type="InterPro" id="IPR036291">
    <property type="entry name" value="NAD(P)-bd_dom_sf"/>
</dbReference>
<dbReference type="RefSeq" id="WP_104377237.1">
    <property type="nucleotide sequence ID" value="NZ_PSZC01000021.1"/>
</dbReference>
<proteinExistence type="inferred from homology"/>
<name>A0A2S6AJM5_9NOCA</name>
<evidence type="ECO:0000313" key="4">
    <source>
        <dbReference type="EMBL" id="PPJ35422.1"/>
    </source>
</evidence>
<evidence type="ECO:0000256" key="2">
    <source>
        <dbReference type="ARBA" id="ARBA00023002"/>
    </source>
</evidence>
<dbReference type="Pfam" id="PF13561">
    <property type="entry name" value="adh_short_C2"/>
    <property type="match status" value="1"/>
</dbReference>
<gene>
    <name evidence="4" type="ORF">C5E45_25430</name>
</gene>
<dbReference type="InterPro" id="IPR057326">
    <property type="entry name" value="KR_dom"/>
</dbReference>
<dbReference type="GO" id="GO:0016614">
    <property type="term" value="F:oxidoreductase activity, acting on CH-OH group of donors"/>
    <property type="evidence" value="ECO:0007669"/>
    <property type="project" value="UniProtKB-ARBA"/>
</dbReference>
<organism evidence="4 5">
    <name type="scientific">Nocardia nova</name>
    <dbReference type="NCBI Taxonomy" id="37330"/>
    <lineage>
        <taxon>Bacteria</taxon>
        <taxon>Bacillati</taxon>
        <taxon>Actinomycetota</taxon>
        <taxon>Actinomycetes</taxon>
        <taxon>Mycobacteriales</taxon>
        <taxon>Nocardiaceae</taxon>
        <taxon>Nocardia</taxon>
    </lineage>
</organism>
<dbReference type="Proteomes" id="UP000239874">
    <property type="component" value="Unassembled WGS sequence"/>
</dbReference>